<dbReference type="Gene3D" id="1.10.10.10">
    <property type="entry name" value="Winged helix-like DNA-binding domain superfamily/Winged helix DNA-binding domain"/>
    <property type="match status" value="1"/>
</dbReference>
<dbReference type="InterPro" id="IPR036390">
    <property type="entry name" value="WH_DNA-bd_sf"/>
</dbReference>
<feature type="domain" description="HTH lysR-type" evidence="5">
    <location>
        <begin position="8"/>
        <end position="65"/>
    </location>
</feature>
<evidence type="ECO:0000256" key="2">
    <source>
        <dbReference type="ARBA" id="ARBA00023015"/>
    </source>
</evidence>
<evidence type="ECO:0000256" key="4">
    <source>
        <dbReference type="ARBA" id="ARBA00023163"/>
    </source>
</evidence>
<evidence type="ECO:0000313" key="7">
    <source>
        <dbReference type="Proteomes" id="UP000188174"/>
    </source>
</evidence>
<keyword evidence="3" id="KW-0238">DNA-binding</keyword>
<dbReference type="PANTHER" id="PTHR30346:SF17">
    <property type="entry name" value="LYSR FAMILY TRANSCRIPTIONAL REGULATOR"/>
    <property type="match status" value="1"/>
</dbReference>
<dbReference type="SUPFAM" id="SSF46785">
    <property type="entry name" value="Winged helix' DNA-binding domain"/>
    <property type="match status" value="1"/>
</dbReference>
<evidence type="ECO:0000259" key="5">
    <source>
        <dbReference type="PROSITE" id="PS50931"/>
    </source>
</evidence>
<evidence type="ECO:0000256" key="3">
    <source>
        <dbReference type="ARBA" id="ARBA00023125"/>
    </source>
</evidence>
<evidence type="ECO:0000256" key="1">
    <source>
        <dbReference type="ARBA" id="ARBA00009437"/>
    </source>
</evidence>
<dbReference type="InterPro" id="IPR036388">
    <property type="entry name" value="WH-like_DNA-bd_sf"/>
</dbReference>
<accession>A0ABN4X0U6</accession>
<dbReference type="PANTHER" id="PTHR30346">
    <property type="entry name" value="TRANSCRIPTIONAL DUAL REGULATOR HCAR-RELATED"/>
    <property type="match status" value="1"/>
</dbReference>
<dbReference type="PROSITE" id="PS50931">
    <property type="entry name" value="HTH_LYSR"/>
    <property type="match status" value="1"/>
</dbReference>
<dbReference type="Pfam" id="PF00126">
    <property type="entry name" value="HTH_1"/>
    <property type="match status" value="1"/>
</dbReference>
<reference evidence="6 7" key="1">
    <citation type="submission" date="2017-02" db="EMBL/GenBank/DDBJ databases">
        <authorList>
            <person name="Jeong S."/>
        </authorList>
    </citation>
    <scope>NUCLEOTIDE SEQUENCE [LARGE SCALE GENOMIC DNA]</scope>
    <source>
        <strain evidence="6 7">RMAR6-6</strain>
    </source>
</reference>
<proteinExistence type="inferred from homology"/>
<keyword evidence="7" id="KW-1185">Reference proteome</keyword>
<dbReference type="CDD" id="cd08414">
    <property type="entry name" value="PBP2_LTTR_aromatics_like"/>
    <property type="match status" value="1"/>
</dbReference>
<dbReference type="Gene3D" id="3.40.190.10">
    <property type="entry name" value="Periplasmic binding protein-like II"/>
    <property type="match status" value="2"/>
</dbReference>
<protein>
    <recommendedName>
        <fullName evidence="5">HTH lysR-type domain-containing protein</fullName>
    </recommendedName>
</protein>
<comment type="similarity">
    <text evidence="1">Belongs to the LysR transcriptional regulatory family.</text>
</comment>
<keyword evidence="4" id="KW-0804">Transcription</keyword>
<sequence length="302" mass="33390">MLQKPSRLGIKHLRYALAVADAGGFRAASDLLNIAQPAISKSVQDTEQDLGITIFQRPPKPFAVTEPGTQFLADARQAVALFERTIRATRRNSLGRHGHVIIGYSALAPSSEISEGLQHFSKVCPDVQVEMHVMSTDAITSALKSGTIDLGFVLSHASVAKTNLDQATLWSCEIGFVAPIETDIPDFETACSFPFVLGVRENWRSFRNLIDEACELTGFHPHVVEEPWDVQVIFQRVSQKRGLTLYPSSIRESLPASLKLVTFDEFCPQLDVAMVWDKAANTQLLHKLVASFRSDTSIDQNR</sequence>
<dbReference type="RefSeq" id="WP_077292014.1">
    <property type="nucleotide sequence ID" value="NZ_CP019630.1"/>
</dbReference>
<dbReference type="Pfam" id="PF03466">
    <property type="entry name" value="LysR_substrate"/>
    <property type="match status" value="1"/>
</dbReference>
<dbReference type="PRINTS" id="PR00039">
    <property type="entry name" value="HTHLYSR"/>
</dbReference>
<dbReference type="InterPro" id="IPR000847">
    <property type="entry name" value="LysR_HTH_N"/>
</dbReference>
<dbReference type="EMBL" id="CP019630">
    <property type="protein sequence ID" value="AQQ05341.1"/>
    <property type="molecule type" value="Genomic_DNA"/>
</dbReference>
<keyword evidence="2" id="KW-0805">Transcription regulation</keyword>
<organism evidence="6 7">
    <name type="scientific">Roseibium algicola</name>
    <dbReference type="NCBI Taxonomy" id="2857014"/>
    <lineage>
        <taxon>Bacteria</taxon>
        <taxon>Pseudomonadati</taxon>
        <taxon>Pseudomonadota</taxon>
        <taxon>Alphaproteobacteria</taxon>
        <taxon>Hyphomicrobiales</taxon>
        <taxon>Stappiaceae</taxon>
        <taxon>Roseibium</taxon>
    </lineage>
</organism>
<gene>
    <name evidence="6" type="ORF">B0E33_18615</name>
</gene>
<evidence type="ECO:0000313" key="6">
    <source>
        <dbReference type="EMBL" id="AQQ05341.1"/>
    </source>
</evidence>
<dbReference type="SUPFAM" id="SSF53850">
    <property type="entry name" value="Periplasmic binding protein-like II"/>
    <property type="match status" value="1"/>
</dbReference>
<dbReference type="Proteomes" id="UP000188174">
    <property type="component" value="Chromosome"/>
</dbReference>
<name>A0ABN4X0U6_9HYPH</name>
<dbReference type="InterPro" id="IPR005119">
    <property type="entry name" value="LysR_subst-bd"/>
</dbReference>